<proteinExistence type="predicted"/>
<dbReference type="AlphaFoldDB" id="A0A9I9EHT6"/>
<dbReference type="Gramene" id="MELO3C033988.2.1">
    <property type="protein sequence ID" value="MELO3C033988.2.1"/>
    <property type="gene ID" value="MELO3C033988.2"/>
</dbReference>
<reference evidence="2" key="1">
    <citation type="submission" date="2023-03" db="UniProtKB">
        <authorList>
            <consortium name="EnsemblPlants"/>
        </authorList>
    </citation>
    <scope>IDENTIFICATION</scope>
</reference>
<dbReference type="EnsemblPlants" id="MELO3C033988.2.1">
    <property type="protein sequence ID" value="MELO3C033988.2.1"/>
    <property type="gene ID" value="MELO3C033988.2"/>
</dbReference>
<sequence length="95" mass="10973">MDEKGREKSKKSVTEVFLTKTTRRESPFPTPKHKYNKLKDNDLELRKLLISHGTPARTVCGGAVVDGEEDDLRITHLSERQKLRPREKYICGHNI</sequence>
<evidence type="ECO:0000313" key="2">
    <source>
        <dbReference type="EnsemblPlants" id="MELO3C033988.2.1"/>
    </source>
</evidence>
<protein>
    <submittedName>
        <fullName evidence="2">Uncharacterized protein</fullName>
    </submittedName>
</protein>
<feature type="compositionally biased region" description="Basic and acidic residues" evidence="1">
    <location>
        <begin position="1"/>
        <end position="13"/>
    </location>
</feature>
<organism evidence="2">
    <name type="scientific">Cucumis melo</name>
    <name type="common">Muskmelon</name>
    <dbReference type="NCBI Taxonomy" id="3656"/>
    <lineage>
        <taxon>Eukaryota</taxon>
        <taxon>Viridiplantae</taxon>
        <taxon>Streptophyta</taxon>
        <taxon>Embryophyta</taxon>
        <taxon>Tracheophyta</taxon>
        <taxon>Spermatophyta</taxon>
        <taxon>Magnoliopsida</taxon>
        <taxon>eudicotyledons</taxon>
        <taxon>Gunneridae</taxon>
        <taxon>Pentapetalae</taxon>
        <taxon>rosids</taxon>
        <taxon>fabids</taxon>
        <taxon>Cucurbitales</taxon>
        <taxon>Cucurbitaceae</taxon>
        <taxon>Benincaseae</taxon>
        <taxon>Cucumis</taxon>
    </lineage>
</organism>
<evidence type="ECO:0000256" key="1">
    <source>
        <dbReference type="SAM" id="MobiDB-lite"/>
    </source>
</evidence>
<feature type="region of interest" description="Disordered" evidence="1">
    <location>
        <begin position="1"/>
        <end position="35"/>
    </location>
</feature>
<name>A0A9I9EHT6_CUCME</name>
<accession>A0A9I9EHT6</accession>